<evidence type="ECO:0000313" key="1">
    <source>
        <dbReference type="EMBL" id="CAG9313529.1"/>
    </source>
</evidence>
<organism evidence="1 2">
    <name type="scientific">Blepharisma stoltei</name>
    <dbReference type="NCBI Taxonomy" id="1481888"/>
    <lineage>
        <taxon>Eukaryota</taxon>
        <taxon>Sar</taxon>
        <taxon>Alveolata</taxon>
        <taxon>Ciliophora</taxon>
        <taxon>Postciliodesmatophora</taxon>
        <taxon>Heterotrichea</taxon>
        <taxon>Heterotrichida</taxon>
        <taxon>Blepharismidae</taxon>
        <taxon>Blepharisma</taxon>
    </lineage>
</organism>
<dbReference type="AlphaFoldDB" id="A0AAU9IMX4"/>
<protein>
    <submittedName>
        <fullName evidence="1">Uncharacterized protein</fullName>
    </submittedName>
</protein>
<accession>A0AAU9IMX4</accession>
<dbReference type="Proteomes" id="UP001162131">
    <property type="component" value="Unassembled WGS sequence"/>
</dbReference>
<sequence length="86" mass="10448">MKILPFLKFYLLIDFILKNLKIEKLDNSHKTGKLEWKYFHKENYVSRTFTLPGSVLKYEFIIVHNPTGCPSRWQLLELFRKFIRVD</sequence>
<dbReference type="EMBL" id="CAJZBQ010000011">
    <property type="protein sequence ID" value="CAG9313529.1"/>
    <property type="molecule type" value="Genomic_DNA"/>
</dbReference>
<keyword evidence="2" id="KW-1185">Reference proteome</keyword>
<comment type="caution">
    <text evidence="1">The sequence shown here is derived from an EMBL/GenBank/DDBJ whole genome shotgun (WGS) entry which is preliminary data.</text>
</comment>
<gene>
    <name evidence="1" type="ORF">BSTOLATCC_MIC9344</name>
</gene>
<proteinExistence type="predicted"/>
<reference evidence="1" key="1">
    <citation type="submission" date="2021-09" db="EMBL/GenBank/DDBJ databases">
        <authorList>
            <consortium name="AG Swart"/>
            <person name="Singh M."/>
            <person name="Singh A."/>
            <person name="Seah K."/>
            <person name="Emmerich C."/>
        </authorList>
    </citation>
    <scope>NUCLEOTIDE SEQUENCE</scope>
    <source>
        <strain evidence="1">ATCC30299</strain>
    </source>
</reference>
<evidence type="ECO:0000313" key="2">
    <source>
        <dbReference type="Proteomes" id="UP001162131"/>
    </source>
</evidence>
<name>A0AAU9IMX4_9CILI</name>